<sequence>MTAPRYPLPSRHTLFAARAPARPADAHAALTDTRVRRGRGLALLSAGAVEGSVVSFREPAKAAAEGVREARCGPSRGGAGRPGRPLGRALVPVARPGAVRAAGLASVRGFRGT</sequence>
<gene>
    <name evidence="2" type="ORF">SSPO_038050</name>
</gene>
<evidence type="ECO:0000256" key="1">
    <source>
        <dbReference type="SAM" id="MobiDB-lite"/>
    </source>
</evidence>
<proteinExistence type="predicted"/>
<dbReference type="EMBL" id="AP019620">
    <property type="protein sequence ID" value="BBJ41087.1"/>
    <property type="molecule type" value="Genomic_DNA"/>
</dbReference>
<protein>
    <submittedName>
        <fullName evidence="2">Uncharacterized protein</fullName>
    </submittedName>
</protein>
<feature type="region of interest" description="Disordered" evidence="1">
    <location>
        <begin position="67"/>
        <end position="88"/>
    </location>
</feature>
<dbReference type="AlphaFoldDB" id="A0A499V4L9"/>
<organism evidence="2 3">
    <name type="scientific">Streptomyces antimycoticus</name>
    <dbReference type="NCBI Taxonomy" id="68175"/>
    <lineage>
        <taxon>Bacteria</taxon>
        <taxon>Bacillati</taxon>
        <taxon>Actinomycetota</taxon>
        <taxon>Actinomycetes</taxon>
        <taxon>Kitasatosporales</taxon>
        <taxon>Streptomycetaceae</taxon>
        <taxon>Streptomyces</taxon>
        <taxon>Streptomyces violaceusniger group</taxon>
    </lineage>
</organism>
<reference evidence="2 3" key="1">
    <citation type="journal article" date="2020" name="Int. J. Syst. Evol. Microbiol.">
        <title>Reclassification of Streptomyces castelarensis and Streptomyces sporoclivatus as later heterotypic synonyms of Streptomyces antimycoticus.</title>
        <authorList>
            <person name="Komaki H."/>
            <person name="Tamura T."/>
        </authorList>
    </citation>
    <scope>NUCLEOTIDE SEQUENCE [LARGE SCALE GENOMIC DNA]</scope>
    <source>
        <strain evidence="2 3">NBRC 100767</strain>
    </source>
</reference>
<name>A0A499V4L9_9ACTN</name>
<evidence type="ECO:0000313" key="2">
    <source>
        <dbReference type="EMBL" id="BBJ41087.1"/>
    </source>
</evidence>
<dbReference type="Proteomes" id="UP000463951">
    <property type="component" value="Chromosome"/>
</dbReference>
<accession>A0A499V4L9</accession>
<evidence type="ECO:0000313" key="3">
    <source>
        <dbReference type="Proteomes" id="UP000463951"/>
    </source>
</evidence>